<evidence type="ECO:0000313" key="3">
    <source>
        <dbReference type="Proteomes" id="UP001175271"/>
    </source>
</evidence>
<name>A0AA39M4H1_9BILA</name>
<proteinExistence type="predicted"/>
<accession>A0AA39M4H1</accession>
<evidence type="ECO:0000313" key="2">
    <source>
        <dbReference type="EMBL" id="KAK0420587.1"/>
    </source>
</evidence>
<feature type="signal peptide" evidence="1">
    <location>
        <begin position="1"/>
        <end position="17"/>
    </location>
</feature>
<keyword evidence="3" id="KW-1185">Reference proteome</keyword>
<keyword evidence="1" id="KW-0732">Signal</keyword>
<dbReference type="PANTHER" id="PTHR47163">
    <property type="entry name" value="DDE_TNP_IS1595 DOMAIN-CONTAINING PROTEIN"/>
    <property type="match status" value="1"/>
</dbReference>
<evidence type="ECO:0008006" key="4">
    <source>
        <dbReference type="Google" id="ProtNLM"/>
    </source>
</evidence>
<dbReference type="AlphaFoldDB" id="A0AA39M4H1"/>
<feature type="chain" id="PRO_5041304521" description="ISXO2-like transposase domain-containing protein" evidence="1">
    <location>
        <begin position="18"/>
        <end position="408"/>
    </location>
</feature>
<dbReference type="PANTHER" id="PTHR47163:SF3">
    <property type="entry name" value="PROTEIN CBG18017"/>
    <property type="match status" value="1"/>
</dbReference>
<comment type="caution">
    <text evidence="2">The sequence shown here is derived from an EMBL/GenBank/DDBJ whole genome shotgun (WGS) entry which is preliminary data.</text>
</comment>
<protein>
    <recommendedName>
        <fullName evidence="4">ISXO2-like transposase domain-containing protein</fullName>
    </recommendedName>
</protein>
<evidence type="ECO:0000256" key="1">
    <source>
        <dbReference type="SAM" id="SignalP"/>
    </source>
</evidence>
<sequence length="408" mass="47850">MWSLILLVGSATAIGSAYEGSVWGMEPGLIAMDNFLPQTFDLKPEGAWLIPLVKKDLELAGKLKPFVRSQYMGNSNYRVKDVLDLYRQHNFTHYVGFIQRGTDRYKDAIKVYDDITLNKMDDFFEELVQAMYCNDEYHVSYFLLHYLHLRAGLGLARIAVRKLYPNCEKFAQIPEVKKFYMQHRGENPRSLTTLKEFSELINWLKFEGKLKIEGKYGLIRNLRACKQEEMYLSVDSRRKTEKYMWRCRSCRELHHSGRTSVRKDSIFENSTLSLRKVLMLFYHWATFHNSNLQTIMRQVGVRKQTATEWYNFLGDICQEWMVRNQAQGMMGGRGTAVEIDESLFYRAKYNRGCELRQGQLWVFGMVERGTIDIRLFPVERQRTAADLIPIIFDHVRPGTTVVSDGWRE</sequence>
<dbReference type="InterPro" id="IPR053164">
    <property type="entry name" value="IS1016-like_transposase"/>
</dbReference>
<reference evidence="2" key="1">
    <citation type="submission" date="2023-06" db="EMBL/GenBank/DDBJ databases">
        <title>Genomic analysis of the entomopathogenic nematode Steinernema hermaphroditum.</title>
        <authorList>
            <person name="Schwarz E.M."/>
            <person name="Heppert J.K."/>
            <person name="Baniya A."/>
            <person name="Schwartz H.T."/>
            <person name="Tan C.-H."/>
            <person name="Antoshechkin I."/>
            <person name="Sternberg P.W."/>
            <person name="Goodrich-Blair H."/>
            <person name="Dillman A.R."/>
        </authorList>
    </citation>
    <scope>NUCLEOTIDE SEQUENCE</scope>
    <source>
        <strain evidence="2">PS9179</strain>
        <tissue evidence="2">Whole animal</tissue>
    </source>
</reference>
<organism evidence="2 3">
    <name type="scientific">Steinernema hermaphroditum</name>
    <dbReference type="NCBI Taxonomy" id="289476"/>
    <lineage>
        <taxon>Eukaryota</taxon>
        <taxon>Metazoa</taxon>
        <taxon>Ecdysozoa</taxon>
        <taxon>Nematoda</taxon>
        <taxon>Chromadorea</taxon>
        <taxon>Rhabditida</taxon>
        <taxon>Tylenchina</taxon>
        <taxon>Panagrolaimomorpha</taxon>
        <taxon>Strongyloidoidea</taxon>
        <taxon>Steinernematidae</taxon>
        <taxon>Steinernema</taxon>
    </lineage>
</organism>
<gene>
    <name evidence="2" type="ORF">QR680_014775</name>
</gene>
<dbReference type="Proteomes" id="UP001175271">
    <property type="component" value="Unassembled WGS sequence"/>
</dbReference>
<dbReference type="EMBL" id="JAUCMV010000002">
    <property type="protein sequence ID" value="KAK0420587.1"/>
    <property type="molecule type" value="Genomic_DNA"/>
</dbReference>